<protein>
    <submittedName>
        <fullName evidence="1">Uncharacterized protein</fullName>
    </submittedName>
</protein>
<dbReference type="AlphaFoldDB" id="A0A6G0U824"/>
<organism evidence="1 2">
    <name type="scientific">Aphis glycines</name>
    <name type="common">Soybean aphid</name>
    <dbReference type="NCBI Taxonomy" id="307491"/>
    <lineage>
        <taxon>Eukaryota</taxon>
        <taxon>Metazoa</taxon>
        <taxon>Ecdysozoa</taxon>
        <taxon>Arthropoda</taxon>
        <taxon>Hexapoda</taxon>
        <taxon>Insecta</taxon>
        <taxon>Pterygota</taxon>
        <taxon>Neoptera</taxon>
        <taxon>Paraneoptera</taxon>
        <taxon>Hemiptera</taxon>
        <taxon>Sternorrhyncha</taxon>
        <taxon>Aphidomorpha</taxon>
        <taxon>Aphidoidea</taxon>
        <taxon>Aphididae</taxon>
        <taxon>Aphidini</taxon>
        <taxon>Aphis</taxon>
        <taxon>Aphis</taxon>
    </lineage>
</organism>
<dbReference type="Proteomes" id="UP000475862">
    <property type="component" value="Unassembled WGS sequence"/>
</dbReference>
<dbReference type="EMBL" id="VYZN01000001">
    <property type="protein sequence ID" value="KAE9544920.1"/>
    <property type="molecule type" value="Genomic_DNA"/>
</dbReference>
<sequence length="183" mass="20233">MSRQAVHLGLAVQSTALCPISVQRLHMFVLSGPLQECFRVQPRNVYSSASTAIQLSGSRLDDASFVPDDSLDRIRCGRRCHPSTIRRSPTRYSGVDDDGGRHVQHLRCRRVIVALRTVRRSQRAPRAGYASLTRLECKQSCLLLPAVQPVQVAENATATTVVAVPTVGWSPERVPDEDRHPSI</sequence>
<feature type="non-terminal residue" evidence="1">
    <location>
        <position position="183"/>
    </location>
</feature>
<evidence type="ECO:0000313" key="1">
    <source>
        <dbReference type="EMBL" id="KAE9544920.1"/>
    </source>
</evidence>
<proteinExistence type="predicted"/>
<comment type="caution">
    <text evidence="1">The sequence shown here is derived from an EMBL/GenBank/DDBJ whole genome shotgun (WGS) entry which is preliminary data.</text>
</comment>
<name>A0A6G0U824_APHGL</name>
<accession>A0A6G0U824</accession>
<gene>
    <name evidence="1" type="ORF">AGLY_000463</name>
</gene>
<keyword evidence="2" id="KW-1185">Reference proteome</keyword>
<evidence type="ECO:0000313" key="2">
    <source>
        <dbReference type="Proteomes" id="UP000475862"/>
    </source>
</evidence>
<reference evidence="1 2" key="1">
    <citation type="submission" date="2019-08" db="EMBL/GenBank/DDBJ databases">
        <title>The genome of the soybean aphid Biotype 1, its phylome, world population structure and adaptation to the North American continent.</title>
        <authorList>
            <person name="Giordano R."/>
            <person name="Donthu R.K."/>
            <person name="Hernandez A.G."/>
            <person name="Wright C.L."/>
            <person name="Zimin A.V."/>
        </authorList>
    </citation>
    <scope>NUCLEOTIDE SEQUENCE [LARGE SCALE GENOMIC DNA]</scope>
    <source>
        <tissue evidence="1">Whole aphids</tissue>
    </source>
</reference>